<sequence length="192" mass="21860">MDDDLKEADIESGSNGLEIDGFEGVLALLNYNLPRDRFEENLKYPGYPCLDFHVVADLESLAARNMDVIGRYRGDDVLSDDYATFIEACLSKCLECHIKCNRTLSGLLPIDARVAPLPTRWSYTALSHRWALETKLCCTTTNNDAARQFESLWLERLPAIFRDILNLARRLKVQYVWIDTLCIIQHGDNGDD</sequence>
<dbReference type="InterPro" id="IPR010730">
    <property type="entry name" value="HET"/>
</dbReference>
<feature type="domain" description="Heterokaryon incompatibility" evidence="1">
    <location>
        <begin position="123"/>
        <end position="189"/>
    </location>
</feature>
<dbReference type="Proteomes" id="UP000566819">
    <property type="component" value="Unassembled WGS sequence"/>
</dbReference>
<accession>A0A8H4W4M1</accession>
<evidence type="ECO:0000313" key="3">
    <source>
        <dbReference type="Proteomes" id="UP000566819"/>
    </source>
</evidence>
<dbReference type="EMBL" id="JAAMPI010000247">
    <property type="protein sequence ID" value="KAF4633597.1"/>
    <property type="molecule type" value="Genomic_DNA"/>
</dbReference>
<organism evidence="2 3">
    <name type="scientific">Cudoniella acicularis</name>
    <dbReference type="NCBI Taxonomy" id="354080"/>
    <lineage>
        <taxon>Eukaryota</taxon>
        <taxon>Fungi</taxon>
        <taxon>Dikarya</taxon>
        <taxon>Ascomycota</taxon>
        <taxon>Pezizomycotina</taxon>
        <taxon>Leotiomycetes</taxon>
        <taxon>Helotiales</taxon>
        <taxon>Tricladiaceae</taxon>
        <taxon>Cudoniella</taxon>
    </lineage>
</organism>
<comment type="caution">
    <text evidence="2">The sequence shown here is derived from an EMBL/GenBank/DDBJ whole genome shotgun (WGS) entry which is preliminary data.</text>
</comment>
<protein>
    <recommendedName>
        <fullName evidence="1">Heterokaryon incompatibility domain-containing protein</fullName>
    </recommendedName>
</protein>
<dbReference type="PANTHER" id="PTHR33112">
    <property type="entry name" value="DOMAIN PROTEIN, PUTATIVE-RELATED"/>
    <property type="match status" value="1"/>
</dbReference>
<evidence type="ECO:0000259" key="1">
    <source>
        <dbReference type="Pfam" id="PF06985"/>
    </source>
</evidence>
<dbReference type="Pfam" id="PF06985">
    <property type="entry name" value="HET"/>
    <property type="match status" value="1"/>
</dbReference>
<dbReference type="OrthoDB" id="2958217at2759"/>
<keyword evidence="3" id="KW-1185">Reference proteome</keyword>
<proteinExistence type="predicted"/>
<gene>
    <name evidence="2" type="ORF">G7Y89_g4522</name>
</gene>
<name>A0A8H4W4M1_9HELO</name>
<dbReference type="AlphaFoldDB" id="A0A8H4W4M1"/>
<dbReference type="PANTHER" id="PTHR33112:SF10">
    <property type="entry name" value="TOL"/>
    <property type="match status" value="1"/>
</dbReference>
<evidence type="ECO:0000313" key="2">
    <source>
        <dbReference type="EMBL" id="KAF4633597.1"/>
    </source>
</evidence>
<reference evidence="2 3" key="1">
    <citation type="submission" date="2020-03" db="EMBL/GenBank/DDBJ databases">
        <title>Draft Genome Sequence of Cudoniella acicularis.</title>
        <authorList>
            <person name="Buettner E."/>
            <person name="Kellner H."/>
        </authorList>
    </citation>
    <scope>NUCLEOTIDE SEQUENCE [LARGE SCALE GENOMIC DNA]</scope>
    <source>
        <strain evidence="2 3">DSM 108380</strain>
    </source>
</reference>